<dbReference type="Proteomes" id="UP000799779">
    <property type="component" value="Unassembled WGS sequence"/>
</dbReference>
<accession>A0A6A5VZN3</accession>
<name>A0A6A5VZN3_9PLEO</name>
<protein>
    <submittedName>
        <fullName evidence="2">Uncharacterized protein</fullName>
    </submittedName>
</protein>
<feature type="compositionally biased region" description="Polar residues" evidence="1">
    <location>
        <begin position="72"/>
        <end position="90"/>
    </location>
</feature>
<feature type="region of interest" description="Disordered" evidence="1">
    <location>
        <begin position="1"/>
        <end position="118"/>
    </location>
</feature>
<keyword evidence="3" id="KW-1185">Reference proteome</keyword>
<evidence type="ECO:0000313" key="3">
    <source>
        <dbReference type="Proteomes" id="UP000799779"/>
    </source>
</evidence>
<gene>
    <name evidence="2" type="ORF">P154DRAFT_527821</name>
</gene>
<sequence length="695" mass="76194">MPPKRDIRNFFKPAPALSRSDSQSSSDATAHRTWPSPRTLSRQDKTSSSRPANSPTPTPAPGPAKVLPEAKTAQSDPQTHAANQPPATSQSSNNSNNSKRIVSNGEEMVLNSDSDSDSDILPEIDLGFKAAPSRTTATRALRSGVTSKSVPYIQVDASGLRMPSTKLKAPKPSLAHLVRSVEANEAAEQRIAAVKADLEKPAESTLPDEEINEEFLAGVVGGGEDGDKARRLYLALKRTNAASLHTTFHFLGQNPPVPSRRDAKRFPVDSLPNHGWVSIFEDSSSREQAFLTGFAEQVFNYQELPPELAEWIFEQISCERDYALSARYIQLLRSENHTKQLQTSLTPNALDKIFRSLGADTERADDTIPVEPVDQPRHAPRRPIPRPLISVLNLLHAASRCMSRKTKTRALFLLFHLALDDSILSDAATLHVVQDTVEILMSSIQRGETGPILSNIVPQLLSRITHPVLQINLVRSLPAKSPLTASFQRYLALSFLLHPTAIEVPLSSPEISTLIHNHLKTSPSFHINSETDYPSLAALLSLLDIAIGPGLNTVPYQPLLSPPVSQIEATASIMPSAPEQHAFNKEIDYLVKTIKYVCNGIQEVGALGEVSRLDVKDASERMVHRLENAVRIGGKKINNPFADREREELRMKAGMSNFVQRLRDKKERESREASVVAGAEEGGMVVDGDVEKAIV</sequence>
<organism evidence="2 3">
    <name type="scientific">Amniculicola lignicola CBS 123094</name>
    <dbReference type="NCBI Taxonomy" id="1392246"/>
    <lineage>
        <taxon>Eukaryota</taxon>
        <taxon>Fungi</taxon>
        <taxon>Dikarya</taxon>
        <taxon>Ascomycota</taxon>
        <taxon>Pezizomycotina</taxon>
        <taxon>Dothideomycetes</taxon>
        <taxon>Pleosporomycetidae</taxon>
        <taxon>Pleosporales</taxon>
        <taxon>Amniculicolaceae</taxon>
        <taxon>Amniculicola</taxon>
    </lineage>
</organism>
<proteinExistence type="predicted"/>
<dbReference type="AlphaFoldDB" id="A0A6A5VZN3"/>
<evidence type="ECO:0000256" key="1">
    <source>
        <dbReference type="SAM" id="MobiDB-lite"/>
    </source>
</evidence>
<evidence type="ECO:0000313" key="2">
    <source>
        <dbReference type="EMBL" id="KAF1993341.1"/>
    </source>
</evidence>
<dbReference type="OrthoDB" id="5350396at2759"/>
<dbReference type="EMBL" id="ML977710">
    <property type="protein sequence ID" value="KAF1993341.1"/>
    <property type="molecule type" value="Genomic_DNA"/>
</dbReference>
<feature type="compositionally biased region" description="Low complexity" evidence="1">
    <location>
        <begin position="18"/>
        <end position="27"/>
    </location>
</feature>
<reference evidence="2" key="1">
    <citation type="journal article" date="2020" name="Stud. Mycol.">
        <title>101 Dothideomycetes genomes: a test case for predicting lifestyles and emergence of pathogens.</title>
        <authorList>
            <person name="Haridas S."/>
            <person name="Albert R."/>
            <person name="Binder M."/>
            <person name="Bloem J."/>
            <person name="Labutti K."/>
            <person name="Salamov A."/>
            <person name="Andreopoulos B."/>
            <person name="Baker S."/>
            <person name="Barry K."/>
            <person name="Bills G."/>
            <person name="Bluhm B."/>
            <person name="Cannon C."/>
            <person name="Castanera R."/>
            <person name="Culley D."/>
            <person name="Daum C."/>
            <person name="Ezra D."/>
            <person name="Gonzalez J."/>
            <person name="Henrissat B."/>
            <person name="Kuo A."/>
            <person name="Liang C."/>
            <person name="Lipzen A."/>
            <person name="Lutzoni F."/>
            <person name="Magnuson J."/>
            <person name="Mondo S."/>
            <person name="Nolan M."/>
            <person name="Ohm R."/>
            <person name="Pangilinan J."/>
            <person name="Park H.-J."/>
            <person name="Ramirez L."/>
            <person name="Alfaro M."/>
            <person name="Sun H."/>
            <person name="Tritt A."/>
            <person name="Yoshinaga Y."/>
            <person name="Zwiers L.-H."/>
            <person name="Turgeon B."/>
            <person name="Goodwin S."/>
            <person name="Spatafora J."/>
            <person name="Crous P."/>
            <person name="Grigoriev I."/>
        </authorList>
    </citation>
    <scope>NUCLEOTIDE SEQUENCE</scope>
    <source>
        <strain evidence="2">CBS 123094</strain>
    </source>
</reference>